<evidence type="ECO:0000313" key="5">
    <source>
        <dbReference type="EMBL" id="ARN56142.1"/>
    </source>
</evidence>
<keyword evidence="1 3" id="KW-0732">Signal</keyword>
<protein>
    <recommendedName>
        <fullName evidence="4">LamG-like jellyroll fold domain-containing protein</fullName>
    </recommendedName>
</protein>
<accession>A0A1W6LK66</accession>
<keyword evidence="2" id="KW-1015">Disulfide bond</keyword>
<evidence type="ECO:0000256" key="3">
    <source>
        <dbReference type="SAM" id="SignalP"/>
    </source>
</evidence>
<feature type="signal peptide" evidence="3">
    <location>
        <begin position="1"/>
        <end position="20"/>
    </location>
</feature>
<reference evidence="6" key="1">
    <citation type="submission" date="2017-04" db="EMBL/GenBank/DDBJ databases">
        <title>Comparative genomics and description of representatives of a novel lineage of planctomycetes thriving in anoxic sediments.</title>
        <authorList>
            <person name="Spring S."/>
            <person name="Bunk B."/>
            <person name="Sproer C."/>
        </authorList>
    </citation>
    <scope>NUCLEOTIDE SEQUENCE [LARGE SCALE GENOMIC DNA]</scope>
    <source>
        <strain evidence="6">ST-PulAB-D4</strain>
    </source>
</reference>
<proteinExistence type="predicted"/>
<evidence type="ECO:0000256" key="1">
    <source>
        <dbReference type="ARBA" id="ARBA00022729"/>
    </source>
</evidence>
<dbReference type="InterPro" id="IPR006558">
    <property type="entry name" value="LamG-like"/>
</dbReference>
<evidence type="ECO:0000313" key="6">
    <source>
        <dbReference type="Proteomes" id="UP000193334"/>
    </source>
</evidence>
<dbReference type="SMART" id="SM00560">
    <property type="entry name" value="LamGL"/>
    <property type="match status" value="1"/>
</dbReference>
<evidence type="ECO:0000259" key="4">
    <source>
        <dbReference type="SMART" id="SM00560"/>
    </source>
</evidence>
<organism evidence="5 6">
    <name type="scientific">Sedimentisphaera salicampi</name>
    <dbReference type="NCBI Taxonomy" id="1941349"/>
    <lineage>
        <taxon>Bacteria</taxon>
        <taxon>Pseudomonadati</taxon>
        <taxon>Planctomycetota</taxon>
        <taxon>Phycisphaerae</taxon>
        <taxon>Sedimentisphaerales</taxon>
        <taxon>Sedimentisphaeraceae</taxon>
        <taxon>Sedimentisphaera</taxon>
    </lineage>
</organism>
<gene>
    <name evidence="5" type="ORF">STSP1_00513</name>
</gene>
<dbReference type="KEGG" id="pbp:STSP1_00513"/>
<dbReference type="SUPFAM" id="SSF49899">
    <property type="entry name" value="Concanavalin A-like lectins/glucanases"/>
    <property type="match status" value="1"/>
</dbReference>
<dbReference type="Pfam" id="PF13385">
    <property type="entry name" value="Laminin_G_3"/>
    <property type="match status" value="1"/>
</dbReference>
<dbReference type="InterPro" id="IPR013320">
    <property type="entry name" value="ConA-like_dom_sf"/>
</dbReference>
<name>A0A1W6LK66_9BACT</name>
<evidence type="ECO:0000256" key="2">
    <source>
        <dbReference type="ARBA" id="ARBA00023157"/>
    </source>
</evidence>
<feature type="chain" id="PRO_5012235877" description="LamG-like jellyroll fold domain-containing protein" evidence="3">
    <location>
        <begin position="21"/>
        <end position="756"/>
    </location>
</feature>
<sequence length="756" mass="81367" precursor="true">MKKYALMILALGFVAAGAFALGWTGDNTDENREALWNDPNNWGGTLPTINSNLWITNNAPVNIIIEDGVDAVGQRIMLGNGGGDWVATVESGASLTIKEHGWAGKWWNEQHNGLRVNGGDVNFMGTNPLDGYVFQVNPHGNSSGNFLEINGGYSFFNGSVRSAAWGNSTTLFTMTGGELEVNGDFYGQSGVMTTDISGGHMDVQGSFWIKQWDGDGRTGVANFTGGLTEAYDFQLAPNDANVDAVVDGAYLLGSDTFKVTSGGDCTLDLLSGVIDASIFRYDEAGESSTFTTSLGEGIIYADRFGYDSEEYPSYDAELTDDYTDVVGDIVDGDISAGAAGDDVYFAYYPESAEGRSDDFYVLSGKEPAVAQAVSPYDEQKYVSTAMTTVQWSNAPAVSPVGAGGEAVTVDTSSQSANVISYEVYLGTDKMAVATDSGSGSSTYQNNVMGSTSLDISSVTLEDNTVYFWRVDSVMSDASVVKGRLNKFVTGTEPAGELAYHWKFDGSTTDEIESVTAAPFGGGAPQFVDGFDGQAYKFEPDFSDPENPLYNFLTVGGTSDDNLFRFGYTVTAWVNKLPGNWSAIFQKQDRVEGEPWKGWVCSLNGSDVPVTAVRDYGEITAETAVNDGEWHFVAWSYDAVKNQIAVYVDGQIENKAQVSDSYADPSESNFFIGAAINDGEPASLFTGKLDDLKIYHNALDVVEVAQVYTEAKPGETICLGPVGPMDFNEDCQVNLEDYAMMAMDWQLCNLIPVEDCE</sequence>
<dbReference type="AlphaFoldDB" id="A0A1W6LK66"/>
<dbReference type="Gene3D" id="2.60.120.200">
    <property type="match status" value="1"/>
</dbReference>
<feature type="domain" description="LamG-like jellyroll fold" evidence="4">
    <location>
        <begin position="565"/>
        <end position="701"/>
    </location>
</feature>
<keyword evidence="6" id="KW-1185">Reference proteome</keyword>
<dbReference type="RefSeq" id="WP_085754856.1">
    <property type="nucleotide sequence ID" value="NZ_CP021023.1"/>
</dbReference>
<dbReference type="Proteomes" id="UP000193334">
    <property type="component" value="Chromosome"/>
</dbReference>
<dbReference type="EMBL" id="CP021023">
    <property type="protein sequence ID" value="ARN56142.1"/>
    <property type="molecule type" value="Genomic_DNA"/>
</dbReference>
<dbReference type="STRING" id="1941349.STSP1_00513"/>